<evidence type="ECO:0000313" key="7">
    <source>
        <dbReference type="EMBL" id="RNB56313.1"/>
    </source>
</evidence>
<evidence type="ECO:0000256" key="5">
    <source>
        <dbReference type="ARBA" id="ARBA00023002"/>
    </source>
</evidence>
<dbReference type="RefSeq" id="WP_122905113.1">
    <property type="nucleotide sequence ID" value="NZ_RHHS01000029.1"/>
</dbReference>
<sequence>MMPSLFVAHGAPLLAIENNSYTQALNQLASQLPRRPRAIVMFSAHWEAFDQLVGTMETFPTIHDFGGFPQELYEIQYPAKGDEAIAREAVQLLRDAGVPVGLNTTRGLDHGHWVVLRHIFPQADVPVVAMSVNPNLTVMQQYMIGKALSPLRQKDVLIVGSGGTIHNFSYLNMRETSEGTFDWALQFEDWLQQTLTAWKVEDLARYRELAPHAEKAVPVYGSEHFVPLVYVMGAADDEQTAQRLHMSFRYGSLSHTIWKFGEAR</sequence>
<evidence type="ECO:0000259" key="6">
    <source>
        <dbReference type="Pfam" id="PF02900"/>
    </source>
</evidence>
<evidence type="ECO:0000256" key="1">
    <source>
        <dbReference type="ARBA" id="ARBA00001947"/>
    </source>
</evidence>
<accession>A0A3M8AZ69</accession>
<dbReference type="AlphaFoldDB" id="A0A3M8AZ69"/>
<dbReference type="GO" id="GO:0008270">
    <property type="term" value="F:zinc ion binding"/>
    <property type="evidence" value="ECO:0007669"/>
    <property type="project" value="InterPro"/>
</dbReference>
<comment type="similarity">
    <text evidence="2">Belongs to the DODA-type extradiol aromatic ring-opening dioxygenase family.</text>
</comment>
<reference evidence="7 8" key="1">
    <citation type="submission" date="2018-10" db="EMBL/GenBank/DDBJ databases">
        <title>Phylogenomics of Brevibacillus.</title>
        <authorList>
            <person name="Dunlap C."/>
        </authorList>
    </citation>
    <scope>NUCLEOTIDE SEQUENCE [LARGE SCALE GENOMIC DNA]</scope>
    <source>
        <strain evidence="7 8">DSM 100115</strain>
    </source>
</reference>
<evidence type="ECO:0000313" key="8">
    <source>
        <dbReference type="Proteomes" id="UP000268829"/>
    </source>
</evidence>
<evidence type="ECO:0000256" key="3">
    <source>
        <dbReference type="ARBA" id="ARBA00022723"/>
    </source>
</evidence>
<keyword evidence="5" id="KW-0560">Oxidoreductase</keyword>
<comment type="caution">
    <text evidence="7">The sequence shown here is derived from an EMBL/GenBank/DDBJ whole genome shotgun (WGS) entry which is preliminary data.</text>
</comment>
<dbReference type="OrthoDB" id="9790889at2"/>
<feature type="domain" description="Extradiol ring-cleavage dioxygenase class III enzyme subunit B" evidence="6">
    <location>
        <begin position="18"/>
        <end position="257"/>
    </location>
</feature>
<dbReference type="CDD" id="cd07363">
    <property type="entry name" value="45_DOPA_Dioxygenase"/>
    <property type="match status" value="1"/>
</dbReference>
<protein>
    <submittedName>
        <fullName evidence="7">Dioxygenase</fullName>
    </submittedName>
</protein>
<organism evidence="7 8">
    <name type="scientific">Brevibacillus gelatini</name>
    <dbReference type="NCBI Taxonomy" id="1655277"/>
    <lineage>
        <taxon>Bacteria</taxon>
        <taxon>Bacillati</taxon>
        <taxon>Bacillota</taxon>
        <taxon>Bacilli</taxon>
        <taxon>Bacillales</taxon>
        <taxon>Paenibacillaceae</taxon>
        <taxon>Brevibacillus</taxon>
    </lineage>
</organism>
<dbReference type="Pfam" id="PF02900">
    <property type="entry name" value="LigB"/>
    <property type="match status" value="1"/>
</dbReference>
<evidence type="ECO:0000256" key="2">
    <source>
        <dbReference type="ARBA" id="ARBA00007581"/>
    </source>
</evidence>
<dbReference type="PANTHER" id="PTHR30096">
    <property type="entry name" value="4,5-DOPA DIOXYGENASE EXTRADIOL-LIKE PROTEIN"/>
    <property type="match status" value="1"/>
</dbReference>
<gene>
    <name evidence="7" type="ORF">EDM57_12675</name>
</gene>
<keyword evidence="4" id="KW-0862">Zinc</keyword>
<proteinExistence type="inferred from homology"/>
<dbReference type="GO" id="GO:0016702">
    <property type="term" value="F:oxidoreductase activity, acting on single donors with incorporation of molecular oxygen, incorporation of two atoms of oxygen"/>
    <property type="evidence" value="ECO:0007669"/>
    <property type="project" value="UniProtKB-ARBA"/>
</dbReference>
<dbReference type="Gene3D" id="3.40.830.10">
    <property type="entry name" value="LigB-like"/>
    <property type="match status" value="1"/>
</dbReference>
<keyword evidence="8" id="KW-1185">Reference proteome</keyword>
<evidence type="ECO:0000256" key="4">
    <source>
        <dbReference type="ARBA" id="ARBA00022833"/>
    </source>
</evidence>
<keyword evidence="3" id="KW-0479">Metal-binding</keyword>
<dbReference type="SUPFAM" id="SSF53213">
    <property type="entry name" value="LigB-like"/>
    <property type="match status" value="1"/>
</dbReference>
<dbReference type="EMBL" id="RHHS01000029">
    <property type="protein sequence ID" value="RNB56313.1"/>
    <property type="molecule type" value="Genomic_DNA"/>
</dbReference>
<dbReference type="GO" id="GO:0008198">
    <property type="term" value="F:ferrous iron binding"/>
    <property type="evidence" value="ECO:0007669"/>
    <property type="project" value="InterPro"/>
</dbReference>
<keyword evidence="7" id="KW-0223">Dioxygenase</keyword>
<dbReference type="PIRSF" id="PIRSF006157">
    <property type="entry name" value="Doxgns_DODA"/>
    <property type="match status" value="1"/>
</dbReference>
<name>A0A3M8AZ69_9BACL</name>
<dbReference type="PANTHER" id="PTHR30096:SF0">
    <property type="entry name" value="4,5-DOPA DIOXYGENASE EXTRADIOL-LIKE PROTEIN"/>
    <property type="match status" value="1"/>
</dbReference>
<dbReference type="InterPro" id="IPR004183">
    <property type="entry name" value="Xdiol_dOase_suB"/>
</dbReference>
<dbReference type="Proteomes" id="UP000268829">
    <property type="component" value="Unassembled WGS sequence"/>
</dbReference>
<comment type="cofactor">
    <cofactor evidence="1">
        <name>Zn(2+)</name>
        <dbReference type="ChEBI" id="CHEBI:29105"/>
    </cofactor>
</comment>
<dbReference type="InterPro" id="IPR014436">
    <property type="entry name" value="Extradiol_dOase_DODA"/>
</dbReference>